<dbReference type="PANTHER" id="PTHR47477:SF8">
    <property type="entry name" value="TNF RECEPTOR-ASSOCIATED FACTOR HOMOLOG 1A"/>
    <property type="match status" value="1"/>
</dbReference>
<dbReference type="InterPro" id="IPR055327">
    <property type="entry name" value="TRAF1A/B"/>
</dbReference>
<organism evidence="2 3">
    <name type="scientific">Lactuca saligna</name>
    <name type="common">Willowleaf lettuce</name>
    <dbReference type="NCBI Taxonomy" id="75948"/>
    <lineage>
        <taxon>Eukaryota</taxon>
        <taxon>Viridiplantae</taxon>
        <taxon>Streptophyta</taxon>
        <taxon>Embryophyta</taxon>
        <taxon>Tracheophyta</taxon>
        <taxon>Spermatophyta</taxon>
        <taxon>Magnoliopsida</taxon>
        <taxon>eudicotyledons</taxon>
        <taxon>Gunneridae</taxon>
        <taxon>Pentapetalae</taxon>
        <taxon>asterids</taxon>
        <taxon>campanulids</taxon>
        <taxon>Asterales</taxon>
        <taxon>Asteraceae</taxon>
        <taxon>Cichorioideae</taxon>
        <taxon>Cichorieae</taxon>
        <taxon>Lactucinae</taxon>
        <taxon>Lactuca</taxon>
    </lineage>
</organism>
<proteinExistence type="predicted"/>
<evidence type="ECO:0000313" key="3">
    <source>
        <dbReference type="Proteomes" id="UP001177003"/>
    </source>
</evidence>
<protein>
    <submittedName>
        <fullName evidence="2">Uncharacterized protein</fullName>
    </submittedName>
</protein>
<accession>A0AA36EM03</accession>
<sequence length="150" mass="16755">MSGKMVGNSSEESGVSRSLQGSSNGQQRSGEALAKWRYSEKVDNGITSTSPPYWDTDDDDDYKLSNTLLQIQKEDGTGKEYLLGAAFEAIKNTLIQGSNKLLLDFRVVLDQELGLILKLRYMMNGWIHEGFRSFLIQLNDELLKQEGASL</sequence>
<evidence type="ECO:0000256" key="1">
    <source>
        <dbReference type="SAM" id="MobiDB-lite"/>
    </source>
</evidence>
<dbReference type="PANTHER" id="PTHR47477">
    <property type="entry name" value="TNF RECEPTOR-ASSOCIATED FACTOR HOMOLOG 1A"/>
    <property type="match status" value="1"/>
</dbReference>
<gene>
    <name evidence="2" type="ORF">LSALG_LOCUS39506</name>
</gene>
<dbReference type="Proteomes" id="UP001177003">
    <property type="component" value="Chromosome 9"/>
</dbReference>
<evidence type="ECO:0000313" key="2">
    <source>
        <dbReference type="EMBL" id="CAI9300909.1"/>
    </source>
</evidence>
<name>A0AA36EM03_LACSI</name>
<dbReference type="AlphaFoldDB" id="A0AA36EM03"/>
<reference evidence="2" key="1">
    <citation type="submission" date="2023-04" db="EMBL/GenBank/DDBJ databases">
        <authorList>
            <person name="Vijverberg K."/>
            <person name="Xiong W."/>
            <person name="Schranz E."/>
        </authorList>
    </citation>
    <scope>NUCLEOTIDE SEQUENCE</scope>
</reference>
<feature type="region of interest" description="Disordered" evidence="1">
    <location>
        <begin position="1"/>
        <end position="31"/>
    </location>
</feature>
<keyword evidence="3" id="KW-1185">Reference proteome</keyword>
<feature type="compositionally biased region" description="Polar residues" evidence="1">
    <location>
        <begin position="7"/>
        <end position="29"/>
    </location>
</feature>
<dbReference type="EMBL" id="OX465085">
    <property type="protein sequence ID" value="CAI9300909.1"/>
    <property type="molecule type" value="Genomic_DNA"/>
</dbReference>